<sequence>MAVATNLARQGTDPATSIILPPLHNHPARLKLPVKEQRNIGAALNAKVTDHLTTRDRRNRLIVPSSLNAAWPAWLAASPTLNAQLIQYGTGKLFFLPSHQLRRDTNHLRG</sequence>
<protein>
    <submittedName>
        <fullName evidence="1">Uncharacterized protein</fullName>
    </submittedName>
</protein>
<evidence type="ECO:0000313" key="2">
    <source>
        <dbReference type="Proteomes" id="UP000325313"/>
    </source>
</evidence>
<comment type="caution">
    <text evidence="1">The sequence shown here is derived from an EMBL/GenBank/DDBJ whole genome shotgun (WGS) entry which is preliminary data.</text>
</comment>
<dbReference type="AlphaFoldDB" id="A0A5B0N1U8"/>
<proteinExistence type="predicted"/>
<reference evidence="1 2" key="1">
    <citation type="submission" date="2019-05" db="EMBL/GenBank/DDBJ databases">
        <title>Emergence of the Ug99 lineage of the wheat stem rust pathogen through somatic hybridization.</title>
        <authorList>
            <person name="Li F."/>
            <person name="Upadhyaya N.M."/>
            <person name="Sperschneider J."/>
            <person name="Matny O."/>
            <person name="Nguyen-Phuc H."/>
            <person name="Mago R."/>
            <person name="Raley C."/>
            <person name="Miller M.E."/>
            <person name="Silverstein K.A.T."/>
            <person name="Henningsen E."/>
            <person name="Hirsch C.D."/>
            <person name="Visser B."/>
            <person name="Pretorius Z.A."/>
            <person name="Steffenson B.J."/>
            <person name="Schwessinger B."/>
            <person name="Dodds P.N."/>
            <person name="Figueroa M."/>
        </authorList>
    </citation>
    <scope>NUCLEOTIDE SEQUENCE [LARGE SCALE GENOMIC DNA]</scope>
    <source>
        <strain evidence="1 2">Ug99</strain>
    </source>
</reference>
<accession>A0A5B0N1U8</accession>
<gene>
    <name evidence="1" type="ORF">PGTUg99_021778</name>
</gene>
<dbReference type="EMBL" id="VDEP01000439">
    <property type="protein sequence ID" value="KAA1082128.1"/>
    <property type="molecule type" value="Genomic_DNA"/>
</dbReference>
<dbReference type="Proteomes" id="UP000325313">
    <property type="component" value="Unassembled WGS sequence"/>
</dbReference>
<evidence type="ECO:0000313" key="1">
    <source>
        <dbReference type="EMBL" id="KAA1082128.1"/>
    </source>
</evidence>
<organism evidence="1 2">
    <name type="scientific">Puccinia graminis f. sp. tritici</name>
    <dbReference type="NCBI Taxonomy" id="56615"/>
    <lineage>
        <taxon>Eukaryota</taxon>
        <taxon>Fungi</taxon>
        <taxon>Dikarya</taxon>
        <taxon>Basidiomycota</taxon>
        <taxon>Pucciniomycotina</taxon>
        <taxon>Pucciniomycetes</taxon>
        <taxon>Pucciniales</taxon>
        <taxon>Pucciniaceae</taxon>
        <taxon>Puccinia</taxon>
    </lineage>
</organism>
<name>A0A5B0N1U8_PUCGR</name>